<protein>
    <submittedName>
        <fullName evidence="1">Transposase/invertase (TIGR01784 family)</fullName>
    </submittedName>
</protein>
<evidence type="ECO:0000313" key="1">
    <source>
        <dbReference type="EMBL" id="MBP1907239.1"/>
    </source>
</evidence>
<gene>
    <name evidence="1" type="ORF">J2Z32_003914</name>
</gene>
<sequence>MNEPTIKKAMTTLEFLSQDSEARIRYEERQKYLHDEASAMEWAMDNGLEKGLKKGLKKGQEQGERQKALDIAKNMLKEGLAIELISKVTGLSEKDILSLK</sequence>
<evidence type="ECO:0000313" key="2">
    <source>
        <dbReference type="Proteomes" id="UP001519272"/>
    </source>
</evidence>
<keyword evidence="2" id="KW-1185">Reference proteome</keyword>
<comment type="caution">
    <text evidence="1">The sequence shown here is derived from an EMBL/GenBank/DDBJ whole genome shotgun (WGS) entry which is preliminary data.</text>
</comment>
<dbReference type="EMBL" id="JAGGKG010000023">
    <property type="protein sequence ID" value="MBP1907239.1"/>
    <property type="molecule type" value="Genomic_DNA"/>
</dbReference>
<dbReference type="InterPro" id="IPR010106">
    <property type="entry name" value="RpnA"/>
</dbReference>
<dbReference type="PANTHER" id="PTHR41317:SF1">
    <property type="entry name" value="PD-(D_E)XK NUCLEASE FAMILY TRANSPOSASE"/>
    <property type="match status" value="1"/>
</dbReference>
<dbReference type="RefSeq" id="WP_210090818.1">
    <property type="nucleotide sequence ID" value="NZ_JAGGKG010000023.1"/>
</dbReference>
<dbReference type="PANTHER" id="PTHR41317">
    <property type="entry name" value="PD-(D_E)XK NUCLEASE FAMILY TRANSPOSASE"/>
    <property type="match status" value="1"/>
</dbReference>
<reference evidence="1 2" key="1">
    <citation type="submission" date="2021-03" db="EMBL/GenBank/DDBJ databases">
        <title>Genomic Encyclopedia of Type Strains, Phase IV (KMG-IV): sequencing the most valuable type-strain genomes for metagenomic binning, comparative biology and taxonomic classification.</title>
        <authorList>
            <person name="Goeker M."/>
        </authorList>
    </citation>
    <scope>NUCLEOTIDE SEQUENCE [LARGE SCALE GENOMIC DNA]</scope>
    <source>
        <strain evidence="1 2">DSM 14349</strain>
    </source>
</reference>
<proteinExistence type="predicted"/>
<dbReference type="Proteomes" id="UP001519272">
    <property type="component" value="Unassembled WGS sequence"/>
</dbReference>
<name>A0ABS4FXI2_9BACL</name>
<organism evidence="1 2">
    <name type="scientific">Paenibacillus turicensis</name>
    <dbReference type="NCBI Taxonomy" id="160487"/>
    <lineage>
        <taxon>Bacteria</taxon>
        <taxon>Bacillati</taxon>
        <taxon>Bacillota</taxon>
        <taxon>Bacilli</taxon>
        <taxon>Bacillales</taxon>
        <taxon>Paenibacillaceae</taxon>
        <taxon>Paenibacillus</taxon>
    </lineage>
</organism>
<dbReference type="NCBIfam" id="TIGR01784">
    <property type="entry name" value="T_den_put_tspse"/>
    <property type="match status" value="1"/>
</dbReference>
<accession>A0ABS4FXI2</accession>